<keyword evidence="1" id="KW-0812">Transmembrane</keyword>
<feature type="transmembrane region" description="Helical" evidence="1">
    <location>
        <begin position="220"/>
        <end position="241"/>
    </location>
</feature>
<gene>
    <name evidence="2" type="ORF">SAMN05444126_11951</name>
</gene>
<protein>
    <submittedName>
        <fullName evidence="2">Membrane protein</fullName>
    </submittedName>
</protein>
<feature type="transmembrane region" description="Helical" evidence="1">
    <location>
        <begin position="54"/>
        <end position="78"/>
    </location>
</feature>
<proteinExistence type="predicted"/>
<evidence type="ECO:0000256" key="1">
    <source>
        <dbReference type="SAM" id="Phobius"/>
    </source>
</evidence>
<reference evidence="3" key="1">
    <citation type="submission" date="2016-10" db="EMBL/GenBank/DDBJ databases">
        <authorList>
            <person name="de Groot N.N."/>
        </authorList>
    </citation>
    <scope>NUCLEOTIDE SEQUENCE [LARGE SCALE GENOMIC DNA]</scope>
    <source>
        <strain evidence="3">10nlg</strain>
    </source>
</reference>
<dbReference type="Proteomes" id="UP000199318">
    <property type="component" value="Unassembled WGS sequence"/>
</dbReference>
<feature type="transmembrane region" description="Helical" evidence="1">
    <location>
        <begin position="6"/>
        <end position="33"/>
    </location>
</feature>
<dbReference type="STRING" id="1464123.SAMN05444126_11951"/>
<dbReference type="Pfam" id="PF04018">
    <property type="entry name" value="VCA0040-like"/>
    <property type="match status" value="1"/>
</dbReference>
<dbReference type="RefSeq" id="WP_242005933.1">
    <property type="nucleotide sequence ID" value="NZ_BJVE01000004.1"/>
</dbReference>
<feature type="transmembrane region" description="Helical" evidence="1">
    <location>
        <begin position="190"/>
        <end position="208"/>
    </location>
</feature>
<keyword evidence="1" id="KW-0472">Membrane</keyword>
<dbReference type="PANTHER" id="PTHR37308:SF1">
    <property type="entry name" value="POLYPRENYL-PHOSPHATE TRANSPORTER"/>
    <property type="match status" value="1"/>
</dbReference>
<dbReference type="EMBL" id="FOGV01000019">
    <property type="protein sequence ID" value="SES19081.1"/>
    <property type="molecule type" value="Genomic_DNA"/>
</dbReference>
<feature type="transmembrane region" description="Helical" evidence="1">
    <location>
        <begin position="112"/>
        <end position="131"/>
    </location>
</feature>
<dbReference type="InterPro" id="IPR007163">
    <property type="entry name" value="VCA0040-like"/>
</dbReference>
<evidence type="ECO:0000313" key="3">
    <source>
        <dbReference type="Proteomes" id="UP000199318"/>
    </source>
</evidence>
<keyword evidence="3" id="KW-1185">Reference proteome</keyword>
<feature type="transmembrane region" description="Helical" evidence="1">
    <location>
        <begin position="84"/>
        <end position="100"/>
    </location>
</feature>
<comment type="caution">
    <text evidence="2">The sequence shown here is derived from an EMBL/GenBank/DDBJ whole genome shotgun (WGS) entry which is preliminary data.</text>
</comment>
<sequence length="277" mass="29621">MNWQNIYRGALMGVSNIIPGVSAGTIALVLGIYDRLISSISDFFSKRYKEALPFLLPLGIGVVGGILIFGRLIGWLLAEHAVPTQFFFLGLIIGVIPLIFKEGEMRTAFRPAHFLLTVTVAVMLALLAVFLPEEGARSTFILTAASGVWLFVAGAAASVSLLLPGISGAIVLILFGVYEPAIHALNTLNLPVIFILVFGIALGFILSSKLIRYVLHTYPYATYAVILGLLAGSLFHVYPGIDAERSTLILSAFTLAGGFFLAFKTGGGSADKKERVS</sequence>
<name>A0A1H9VC07_9BACI</name>
<dbReference type="AlphaFoldDB" id="A0A1H9VC07"/>
<evidence type="ECO:0000313" key="2">
    <source>
        <dbReference type="EMBL" id="SES19081.1"/>
    </source>
</evidence>
<accession>A0A1H9VC07</accession>
<feature type="transmembrane region" description="Helical" evidence="1">
    <location>
        <begin position="161"/>
        <end position="178"/>
    </location>
</feature>
<keyword evidence="1" id="KW-1133">Transmembrane helix</keyword>
<dbReference type="PANTHER" id="PTHR37308">
    <property type="entry name" value="INTEGRAL MEMBRANE PROTEIN"/>
    <property type="match status" value="1"/>
</dbReference>
<feature type="transmembrane region" description="Helical" evidence="1">
    <location>
        <begin position="247"/>
        <end position="263"/>
    </location>
</feature>
<organism evidence="2 3">
    <name type="scientific">Salisediminibacterium halotolerans</name>
    <dbReference type="NCBI Taxonomy" id="517425"/>
    <lineage>
        <taxon>Bacteria</taxon>
        <taxon>Bacillati</taxon>
        <taxon>Bacillota</taxon>
        <taxon>Bacilli</taxon>
        <taxon>Bacillales</taxon>
        <taxon>Bacillaceae</taxon>
        <taxon>Salisediminibacterium</taxon>
    </lineage>
</organism>